<comment type="caution">
    <text evidence="1">The sequence shown here is derived from an EMBL/GenBank/DDBJ whole genome shotgun (WGS) entry which is preliminary data.</text>
</comment>
<accession>A0A7J8YLD2</accession>
<proteinExistence type="predicted"/>
<dbReference type="EMBL" id="JABFAA010001917">
    <property type="protein sequence ID" value="MBA0700381.1"/>
    <property type="molecule type" value="Genomic_DNA"/>
</dbReference>
<gene>
    <name evidence="1" type="ORF">Goari_022447</name>
</gene>
<dbReference type="Proteomes" id="UP000593577">
    <property type="component" value="Unassembled WGS sequence"/>
</dbReference>
<reference evidence="1 2" key="1">
    <citation type="journal article" date="2019" name="Genome Biol. Evol.">
        <title>Insights into the evolution of the New World diploid cottons (Gossypium, subgenus Houzingenia) based on genome sequencing.</title>
        <authorList>
            <person name="Grover C.E."/>
            <person name="Arick M.A. 2nd"/>
            <person name="Thrash A."/>
            <person name="Conover J.L."/>
            <person name="Sanders W.S."/>
            <person name="Peterson D.G."/>
            <person name="Frelichowski J.E."/>
            <person name="Scheffler J.A."/>
            <person name="Scheffler B.E."/>
            <person name="Wendel J.F."/>
        </authorList>
    </citation>
    <scope>NUCLEOTIDE SEQUENCE [LARGE SCALE GENOMIC DNA]</scope>
    <source>
        <strain evidence="1">185</strain>
        <tissue evidence="1">Leaf</tissue>
    </source>
</reference>
<name>A0A7J8YLD2_GOSAI</name>
<keyword evidence="2" id="KW-1185">Reference proteome</keyword>
<dbReference type="AlphaFoldDB" id="A0A7J8YLD2"/>
<evidence type="ECO:0000313" key="2">
    <source>
        <dbReference type="Proteomes" id="UP000593577"/>
    </source>
</evidence>
<sequence length="29" mass="3512">MIYGAWIDMDWLRKNFSGFDEDSTEVQKE</sequence>
<evidence type="ECO:0000313" key="1">
    <source>
        <dbReference type="EMBL" id="MBA0700381.1"/>
    </source>
</evidence>
<protein>
    <submittedName>
        <fullName evidence="1">Uncharacterized protein</fullName>
    </submittedName>
</protein>
<organism evidence="1 2">
    <name type="scientific">Gossypium aridum</name>
    <name type="common">American cotton</name>
    <name type="synonym">Erioxylum aridum</name>
    <dbReference type="NCBI Taxonomy" id="34290"/>
    <lineage>
        <taxon>Eukaryota</taxon>
        <taxon>Viridiplantae</taxon>
        <taxon>Streptophyta</taxon>
        <taxon>Embryophyta</taxon>
        <taxon>Tracheophyta</taxon>
        <taxon>Spermatophyta</taxon>
        <taxon>Magnoliopsida</taxon>
        <taxon>eudicotyledons</taxon>
        <taxon>Gunneridae</taxon>
        <taxon>Pentapetalae</taxon>
        <taxon>rosids</taxon>
        <taxon>malvids</taxon>
        <taxon>Malvales</taxon>
        <taxon>Malvaceae</taxon>
        <taxon>Malvoideae</taxon>
        <taxon>Gossypium</taxon>
    </lineage>
</organism>